<evidence type="ECO:0000313" key="2">
    <source>
        <dbReference type="Proteomes" id="UP000683000"/>
    </source>
</evidence>
<gene>
    <name evidence="1" type="ORF">JVT61DRAFT_14403</name>
</gene>
<proteinExistence type="predicted"/>
<accession>A0A8I3ACL7</accession>
<name>A0A8I3ACL7_9AGAM</name>
<dbReference type="AlphaFoldDB" id="A0A8I3ACL7"/>
<evidence type="ECO:0000313" key="1">
    <source>
        <dbReference type="EMBL" id="KAG6377646.1"/>
    </source>
</evidence>
<protein>
    <submittedName>
        <fullName evidence="1">Uncharacterized protein</fullName>
    </submittedName>
</protein>
<dbReference type="EMBL" id="JAGFBS010000008">
    <property type="protein sequence ID" value="KAG6377646.1"/>
    <property type="molecule type" value="Genomic_DNA"/>
</dbReference>
<organism evidence="1 2">
    <name type="scientific">Boletus reticuloceps</name>
    <dbReference type="NCBI Taxonomy" id="495285"/>
    <lineage>
        <taxon>Eukaryota</taxon>
        <taxon>Fungi</taxon>
        <taxon>Dikarya</taxon>
        <taxon>Basidiomycota</taxon>
        <taxon>Agaricomycotina</taxon>
        <taxon>Agaricomycetes</taxon>
        <taxon>Agaricomycetidae</taxon>
        <taxon>Boletales</taxon>
        <taxon>Boletineae</taxon>
        <taxon>Boletaceae</taxon>
        <taxon>Boletoideae</taxon>
        <taxon>Boletus</taxon>
    </lineage>
</organism>
<dbReference type="Proteomes" id="UP000683000">
    <property type="component" value="Unassembled WGS sequence"/>
</dbReference>
<reference evidence="1" key="1">
    <citation type="submission" date="2021-03" db="EMBL/GenBank/DDBJ databases">
        <title>Evolutionary innovations through gain and loss of genes in the ectomycorrhizal Boletales.</title>
        <authorList>
            <person name="Wu G."/>
            <person name="Miyauchi S."/>
            <person name="Morin E."/>
            <person name="Yang Z.-L."/>
            <person name="Xu J."/>
            <person name="Martin F.M."/>
        </authorList>
    </citation>
    <scope>NUCLEOTIDE SEQUENCE</scope>
    <source>
        <strain evidence="1">BR01</strain>
    </source>
</reference>
<sequence>MATLPEACPSSLLVVFLDKNTSKTELFKAAREALSLSKSVLVKNFVDSSPFEFTLENLEEHLMISPWRLVKAQDMAMRANGSSHSHVHMNVEQFVHAITNTNIMIMALGLPLPQYAAPSPFEQVFLCLYHISMLTPL</sequence>
<keyword evidence="2" id="KW-1185">Reference proteome</keyword>
<comment type="caution">
    <text evidence="1">The sequence shown here is derived from an EMBL/GenBank/DDBJ whole genome shotgun (WGS) entry which is preliminary data.</text>
</comment>